<evidence type="ECO:0000256" key="8">
    <source>
        <dbReference type="ARBA" id="ARBA00022984"/>
    </source>
</evidence>
<dbReference type="Pfam" id="PF08245">
    <property type="entry name" value="Mur_ligase_M"/>
    <property type="match status" value="2"/>
</dbReference>
<dbReference type="AlphaFoldDB" id="A0A1L4BU08"/>
<dbReference type="GO" id="GO:0005737">
    <property type="term" value="C:cytoplasm"/>
    <property type="evidence" value="ECO:0007669"/>
    <property type="project" value="UniProtKB-SubCell"/>
</dbReference>
<dbReference type="Pfam" id="PF02875">
    <property type="entry name" value="Mur_ligase_C"/>
    <property type="match status" value="1"/>
</dbReference>
<dbReference type="InterPro" id="IPR004101">
    <property type="entry name" value="Mur_ligase_C"/>
</dbReference>
<feature type="binding site" evidence="11">
    <location>
        <position position="219"/>
    </location>
    <ligand>
        <name>UDP-N-acetyl-alpha-D-muramoyl-L-alanyl-D-glutamate</name>
        <dbReference type="ChEBI" id="CHEBI:83900"/>
    </ligand>
</feature>
<dbReference type="GO" id="GO:0004326">
    <property type="term" value="F:tetrahydrofolylpolyglutamate synthase activity"/>
    <property type="evidence" value="ECO:0007669"/>
    <property type="project" value="InterPro"/>
</dbReference>
<comment type="PTM">
    <text evidence="11">Carboxylation is probably crucial for Mg(2+) binding and, consequently, for the gamma-phosphate positioning of ATP.</text>
</comment>
<feature type="domain" description="Mur ligase central" evidence="16">
    <location>
        <begin position="208"/>
        <end position="348"/>
    </location>
</feature>
<feature type="domain" description="Mur ligase N-terminal catalytic" evidence="14">
    <location>
        <begin position="23"/>
        <end position="70"/>
    </location>
</feature>
<comment type="caution">
    <text evidence="11">Lacks conserved residue(s) required for the propagation of feature annotation.</text>
</comment>
<dbReference type="GO" id="GO:0071555">
    <property type="term" value="P:cell wall organization"/>
    <property type="evidence" value="ECO:0007669"/>
    <property type="project" value="UniProtKB-KW"/>
</dbReference>
<dbReference type="SUPFAM" id="SSF53244">
    <property type="entry name" value="MurD-like peptide ligases, peptide-binding domain"/>
    <property type="match status" value="1"/>
</dbReference>
<evidence type="ECO:0000313" key="18">
    <source>
        <dbReference type="Proteomes" id="UP000184222"/>
    </source>
</evidence>
<keyword evidence="4 11" id="KW-0132">Cell division</keyword>
<evidence type="ECO:0000256" key="2">
    <source>
        <dbReference type="ARBA" id="ARBA00022490"/>
    </source>
</evidence>
<keyword evidence="11" id="KW-0460">Magnesium</keyword>
<comment type="pathway">
    <text evidence="11 12">Cell wall biogenesis; peptidoglycan biosynthesis.</text>
</comment>
<evidence type="ECO:0000256" key="12">
    <source>
        <dbReference type="RuleBase" id="RU004135"/>
    </source>
</evidence>
<feature type="binding site" evidence="11">
    <location>
        <begin position="108"/>
        <end position="114"/>
    </location>
    <ligand>
        <name>ATP</name>
        <dbReference type="ChEBI" id="CHEBI:30616"/>
    </ligand>
</feature>
<keyword evidence="6 11" id="KW-0067">ATP-binding</keyword>
<keyword evidence="3 11" id="KW-0436">Ligase</keyword>
<feature type="region of interest" description="Disordered" evidence="13">
    <location>
        <begin position="178"/>
        <end position="202"/>
    </location>
</feature>
<dbReference type="EC" id="6.3.2.-" evidence="11"/>
<evidence type="ECO:0000256" key="13">
    <source>
        <dbReference type="SAM" id="MobiDB-lite"/>
    </source>
</evidence>
<evidence type="ECO:0000256" key="10">
    <source>
        <dbReference type="ARBA" id="ARBA00023316"/>
    </source>
</evidence>
<feature type="binding site" evidence="11">
    <location>
        <position position="225"/>
    </location>
    <ligand>
        <name>UDP-N-acetyl-alpha-D-muramoyl-L-alanyl-D-glutamate</name>
        <dbReference type="ChEBI" id="CHEBI:83900"/>
    </ligand>
</feature>
<evidence type="ECO:0000259" key="14">
    <source>
        <dbReference type="Pfam" id="PF01225"/>
    </source>
</evidence>
<feature type="compositionally biased region" description="Basic and acidic residues" evidence="13">
    <location>
        <begin position="179"/>
        <end position="191"/>
    </location>
</feature>
<dbReference type="RefSeq" id="WP_072713068.1">
    <property type="nucleotide sequence ID" value="NZ_CP016796.1"/>
</dbReference>
<dbReference type="InterPro" id="IPR013221">
    <property type="entry name" value="Mur_ligase_cen"/>
</dbReference>
<comment type="cofactor">
    <cofactor evidence="11">
        <name>Mg(2+)</name>
        <dbReference type="ChEBI" id="CHEBI:18420"/>
    </cofactor>
</comment>
<dbReference type="SUPFAM" id="SSF53623">
    <property type="entry name" value="MurD-like peptide ligases, catalytic domain"/>
    <property type="match status" value="1"/>
</dbReference>
<dbReference type="GO" id="GO:0009252">
    <property type="term" value="P:peptidoglycan biosynthetic process"/>
    <property type="evidence" value="ECO:0007669"/>
    <property type="project" value="UniProtKB-UniRule"/>
</dbReference>
<keyword evidence="18" id="KW-1185">Reference proteome</keyword>
<sequence>MRSISQILEFLGIQYLSKSDFQIESLYLDSRKCDSQSAFVALKGQTTDGNKYIETVISKGVNLVLTDSIEFEDRDKIFCVEGLKNKLASLAIWFYDYKKPKNIIGITGTNGKTSISNYIAQLLDLNAQKSLLLGTNGNGIYPNLKESSHTTLDILSLYQTINQYGQINSYYPEQSYCHPELDSGSRQDKPKLPPQSTPSYFDSAQQSEGELMNLVMEVSSHSLDQKRVKGLDFDIAVFSNLSHEHLDYHKTMQSYFEAKAKLFQFESLKKAIINIDDAYGQKLCDLCSCEVITVSMRSKQADVYLKIKTIENMQTSFELYASQKYLGTYQTALVGEFNLMNLALSFAALDGYLVREQLLENIANIQPVKGRMEVIQLDNGAKVIIDYAHTPDALEKALQTLQNYSQNTLWSIFGCGGDRDTTKRPEMAKIAEKYADKVIVTEDNNRFENIDNIFSDIKKGFNNVDQHKFIPSRRDAIKYVIEKSNAGDIILLAGKGHECYLDKNGVKEYFDEREVVNKYK</sequence>
<keyword evidence="2 11" id="KW-0963">Cytoplasm</keyword>
<dbReference type="InterPro" id="IPR005761">
    <property type="entry name" value="UDP-N-AcMur-Glu-dNH2Pim_ligase"/>
</dbReference>
<keyword evidence="7 11" id="KW-0133">Cell shape</keyword>
<comment type="subcellular location">
    <subcellularLocation>
        <location evidence="11 12">Cytoplasm</location>
    </subcellularLocation>
</comment>
<dbReference type="Gene3D" id="3.90.190.20">
    <property type="entry name" value="Mur ligase, C-terminal domain"/>
    <property type="match status" value="1"/>
</dbReference>
<dbReference type="SUPFAM" id="SSF63418">
    <property type="entry name" value="MurE/MurF N-terminal domain"/>
    <property type="match status" value="1"/>
</dbReference>
<dbReference type="EMBL" id="CP016796">
    <property type="protein sequence ID" value="API87297.1"/>
    <property type="molecule type" value="Genomic_DNA"/>
</dbReference>
<feature type="domain" description="Mur ligase central" evidence="16">
    <location>
        <begin position="106"/>
        <end position="164"/>
    </location>
</feature>
<dbReference type="GO" id="GO:0051301">
    <property type="term" value="P:cell division"/>
    <property type="evidence" value="ECO:0007669"/>
    <property type="project" value="UniProtKB-KW"/>
</dbReference>
<keyword evidence="9 11" id="KW-0131">Cell cycle</keyword>
<evidence type="ECO:0000313" key="17">
    <source>
        <dbReference type="EMBL" id="API87297.1"/>
    </source>
</evidence>
<evidence type="ECO:0000256" key="3">
    <source>
        <dbReference type="ARBA" id="ARBA00022598"/>
    </source>
</evidence>
<feature type="binding site" evidence="11">
    <location>
        <position position="30"/>
    </location>
    <ligand>
        <name>UDP-N-acetyl-alpha-D-muramoyl-L-alanyl-D-glutamate</name>
        <dbReference type="ChEBI" id="CHEBI:83900"/>
    </ligand>
</feature>
<evidence type="ECO:0000259" key="15">
    <source>
        <dbReference type="Pfam" id="PF02875"/>
    </source>
</evidence>
<dbReference type="KEGG" id="frx:F7310_07940"/>
<dbReference type="PANTHER" id="PTHR23135">
    <property type="entry name" value="MUR LIGASE FAMILY MEMBER"/>
    <property type="match status" value="1"/>
</dbReference>
<name>A0A1L4BU08_9GAMM</name>
<feature type="domain" description="Mur ligase C-terminal" evidence="15">
    <location>
        <begin position="370"/>
        <end position="496"/>
    </location>
</feature>
<dbReference type="PANTHER" id="PTHR23135:SF4">
    <property type="entry name" value="UDP-N-ACETYLMURAMOYL-L-ALANYL-D-GLUTAMATE--2,6-DIAMINOPIMELATE LIGASE MURE HOMOLOG, CHLOROPLASTIC"/>
    <property type="match status" value="1"/>
</dbReference>
<dbReference type="HAMAP" id="MF_00208">
    <property type="entry name" value="MurE"/>
    <property type="match status" value="1"/>
</dbReference>
<evidence type="ECO:0000256" key="9">
    <source>
        <dbReference type="ARBA" id="ARBA00023306"/>
    </source>
</evidence>
<dbReference type="Gene3D" id="3.40.1390.10">
    <property type="entry name" value="MurE/MurF, N-terminal domain"/>
    <property type="match status" value="1"/>
</dbReference>
<keyword evidence="10 11" id="KW-0961">Cell wall biogenesis/degradation</keyword>
<organism evidence="17 18">
    <name type="scientific">Francisella uliginis</name>
    <dbReference type="NCBI Taxonomy" id="573570"/>
    <lineage>
        <taxon>Bacteria</taxon>
        <taxon>Pseudomonadati</taxon>
        <taxon>Pseudomonadota</taxon>
        <taxon>Gammaproteobacteria</taxon>
        <taxon>Thiotrichales</taxon>
        <taxon>Francisellaceae</taxon>
        <taxon>Francisella</taxon>
    </lineage>
</organism>
<proteinExistence type="inferred from homology"/>
<evidence type="ECO:0000256" key="11">
    <source>
        <dbReference type="HAMAP-Rule" id="MF_00208"/>
    </source>
</evidence>
<dbReference type="InterPro" id="IPR035911">
    <property type="entry name" value="MurE/MurF_N"/>
</dbReference>
<evidence type="ECO:0000256" key="7">
    <source>
        <dbReference type="ARBA" id="ARBA00022960"/>
    </source>
</evidence>
<evidence type="ECO:0000256" key="5">
    <source>
        <dbReference type="ARBA" id="ARBA00022741"/>
    </source>
</evidence>
<dbReference type="Proteomes" id="UP000184222">
    <property type="component" value="Chromosome"/>
</dbReference>
<dbReference type="GO" id="GO:0000287">
    <property type="term" value="F:magnesium ion binding"/>
    <property type="evidence" value="ECO:0007669"/>
    <property type="project" value="UniProtKB-UniRule"/>
</dbReference>
<comment type="function">
    <text evidence="11">Catalyzes the addition of an amino acid to the nucleotide precursor UDP-N-acetylmuramoyl-L-alanyl-D-glutamate (UMAG) in the biosynthesis of bacterial cell-wall peptidoglycan.</text>
</comment>
<dbReference type="UniPathway" id="UPA00219"/>
<dbReference type="PROSITE" id="PS01011">
    <property type="entry name" value="FOLYLPOLYGLU_SYNT_1"/>
    <property type="match status" value="1"/>
</dbReference>
<reference evidence="17 18" key="1">
    <citation type="journal article" date="2016" name="Appl. Environ. Microbiol.">
        <title>Whole genome relationships among Francisella bacteria of diverse origin define new species and provide specific regions for detection.</title>
        <authorList>
            <person name="Challacombe J.F."/>
            <person name="Petersen J.M."/>
            <person name="Gallegos-Graves V."/>
            <person name="Hodge D."/>
            <person name="Pillai S."/>
            <person name="Kuske C.R."/>
        </authorList>
    </citation>
    <scope>NUCLEOTIDE SEQUENCE [LARGE SCALE GENOMIC DNA]</scope>
    <source>
        <strain evidence="18">TX07-7310</strain>
    </source>
</reference>
<dbReference type="InterPro" id="IPR036615">
    <property type="entry name" value="Mur_ligase_C_dom_sf"/>
</dbReference>
<feature type="binding site" evidence="11">
    <location>
        <position position="227"/>
    </location>
    <ligand>
        <name>UDP-N-acetyl-alpha-D-muramoyl-L-alanyl-D-glutamate</name>
        <dbReference type="ChEBI" id="CHEBI:83900"/>
    </ligand>
</feature>
<evidence type="ECO:0000256" key="1">
    <source>
        <dbReference type="ARBA" id="ARBA00005898"/>
    </source>
</evidence>
<dbReference type="STRING" id="573570.F7310_07940"/>
<protein>
    <recommendedName>
        <fullName evidence="11">UDP-N-acetylmuramyl-tripeptide synthetase</fullName>
        <ecNumber evidence="11">6.3.2.-</ecNumber>
    </recommendedName>
    <alternativeName>
        <fullName evidence="11">UDP-MurNAc-tripeptide synthetase</fullName>
    </alternativeName>
</protein>
<accession>A0A1L4BU08</accession>
<keyword evidence="8 11" id="KW-0573">Peptidoglycan synthesis</keyword>
<gene>
    <name evidence="11" type="primary">murE</name>
    <name evidence="17" type="ORF">F7310_07940</name>
</gene>
<comment type="similarity">
    <text evidence="1 11">Belongs to the MurCDEF family. MurE subfamily.</text>
</comment>
<dbReference type="InterPro" id="IPR018109">
    <property type="entry name" value="Folylpolyglutamate_synth_CS"/>
</dbReference>
<dbReference type="InterPro" id="IPR036565">
    <property type="entry name" value="Mur-like_cat_sf"/>
</dbReference>
<dbReference type="OrthoDB" id="9800958at2"/>
<evidence type="ECO:0000256" key="6">
    <source>
        <dbReference type="ARBA" id="ARBA00022840"/>
    </source>
</evidence>
<dbReference type="GO" id="GO:0005524">
    <property type="term" value="F:ATP binding"/>
    <property type="evidence" value="ECO:0007669"/>
    <property type="project" value="UniProtKB-UniRule"/>
</dbReference>
<feature type="modified residue" description="N6-carboxylysine" evidence="11">
    <location>
        <position position="259"/>
    </location>
</feature>
<dbReference type="Pfam" id="PF01225">
    <property type="entry name" value="Mur_ligase"/>
    <property type="match status" value="1"/>
</dbReference>
<evidence type="ECO:0000256" key="4">
    <source>
        <dbReference type="ARBA" id="ARBA00022618"/>
    </source>
</evidence>
<dbReference type="GO" id="GO:0008360">
    <property type="term" value="P:regulation of cell shape"/>
    <property type="evidence" value="ECO:0007669"/>
    <property type="project" value="UniProtKB-KW"/>
</dbReference>
<keyword evidence="5 11" id="KW-0547">Nucleotide-binding</keyword>
<evidence type="ECO:0000259" key="16">
    <source>
        <dbReference type="Pfam" id="PF08245"/>
    </source>
</evidence>
<dbReference type="NCBIfam" id="TIGR01085">
    <property type="entry name" value="murE"/>
    <property type="match status" value="1"/>
</dbReference>
<feature type="binding site" evidence="11">
    <location>
        <position position="28"/>
    </location>
    <ligand>
        <name>UDP-N-acetyl-alpha-D-muramoyl-L-alanyl-D-glutamate</name>
        <dbReference type="ChEBI" id="CHEBI:83900"/>
    </ligand>
</feature>
<dbReference type="Gene3D" id="3.40.1190.10">
    <property type="entry name" value="Mur-like, catalytic domain"/>
    <property type="match status" value="1"/>
</dbReference>
<dbReference type="InterPro" id="IPR000713">
    <property type="entry name" value="Mur_ligase_N"/>
</dbReference>